<comment type="similarity">
    <text evidence="1">Belongs to the transferase hexapeptide repeat family.</text>
</comment>
<dbReference type="InterPro" id="IPR011004">
    <property type="entry name" value="Trimer_LpxA-like_sf"/>
</dbReference>
<dbReference type="SUPFAM" id="SSF51161">
    <property type="entry name" value="Trimeric LpxA-like enzymes"/>
    <property type="match status" value="1"/>
</dbReference>
<protein>
    <recommendedName>
        <fullName evidence="3">Maltose/galactoside acetyltransferase domain-containing protein</fullName>
    </recommendedName>
</protein>
<evidence type="ECO:0000256" key="1">
    <source>
        <dbReference type="ARBA" id="ARBA00007274"/>
    </source>
</evidence>
<dbReference type="CDD" id="cd03357">
    <property type="entry name" value="LbH_MAT_GAT"/>
    <property type="match status" value="1"/>
</dbReference>
<organism evidence="4 5">
    <name type="scientific">Orchesella dallaii</name>
    <dbReference type="NCBI Taxonomy" id="48710"/>
    <lineage>
        <taxon>Eukaryota</taxon>
        <taxon>Metazoa</taxon>
        <taxon>Ecdysozoa</taxon>
        <taxon>Arthropoda</taxon>
        <taxon>Hexapoda</taxon>
        <taxon>Collembola</taxon>
        <taxon>Entomobryomorpha</taxon>
        <taxon>Entomobryoidea</taxon>
        <taxon>Orchesellidae</taxon>
        <taxon>Orchesellinae</taxon>
        <taxon>Orchesella</taxon>
    </lineage>
</organism>
<evidence type="ECO:0000313" key="5">
    <source>
        <dbReference type="Proteomes" id="UP001642540"/>
    </source>
</evidence>
<keyword evidence="5" id="KW-1185">Reference proteome</keyword>
<sequence>MAEGLPPVKPFPKLPAPEEYENLSESERMCQGFPYRPLNAELTKARSKARILIRKYNSETSFDDDAGRRKILDELLHPSCKDKKNIFIEPTFRCDYGEYIKLGNNFYANFDCVLLDSGWIEFGNDCMLAPGVHVYAATHPLDGGYRQLNDTGNYFELSGPVKIGNNCWLGGGAIICPGVTLGNNVIVGAGAVVTKPFPDNVVLGGNPAKVIRHMPEPTVPVGKRSLCILIVKMGSNFAGIFGTLLQVPPFYKTTQNEAYKVEISIR</sequence>
<keyword evidence="2" id="KW-0808">Transferase</keyword>
<dbReference type="PANTHER" id="PTHR23416:SF23">
    <property type="entry name" value="ACETYLTRANSFERASE C18B11.09C-RELATED"/>
    <property type="match status" value="1"/>
</dbReference>
<feature type="domain" description="Maltose/galactoside acetyltransferase" evidence="3">
    <location>
        <begin position="26"/>
        <end position="79"/>
    </location>
</feature>
<evidence type="ECO:0000259" key="3">
    <source>
        <dbReference type="SMART" id="SM01266"/>
    </source>
</evidence>
<dbReference type="Proteomes" id="UP001642540">
    <property type="component" value="Unassembled WGS sequence"/>
</dbReference>
<evidence type="ECO:0000313" key="4">
    <source>
        <dbReference type="EMBL" id="CAL8096034.1"/>
    </source>
</evidence>
<dbReference type="EMBL" id="CAXLJM020000027">
    <property type="protein sequence ID" value="CAL8096034.1"/>
    <property type="molecule type" value="Genomic_DNA"/>
</dbReference>
<dbReference type="InterPro" id="IPR001451">
    <property type="entry name" value="Hexapep"/>
</dbReference>
<proteinExistence type="inferred from homology"/>
<dbReference type="SMART" id="SM01266">
    <property type="entry name" value="Mac"/>
    <property type="match status" value="1"/>
</dbReference>
<dbReference type="Pfam" id="PF12464">
    <property type="entry name" value="Mac"/>
    <property type="match status" value="1"/>
</dbReference>
<gene>
    <name evidence="4" type="ORF">ODALV1_LOCUS9246</name>
</gene>
<comment type="caution">
    <text evidence="4">The sequence shown here is derived from an EMBL/GenBank/DDBJ whole genome shotgun (WGS) entry which is preliminary data.</text>
</comment>
<dbReference type="Pfam" id="PF00132">
    <property type="entry name" value="Hexapep"/>
    <property type="match status" value="1"/>
</dbReference>
<dbReference type="InterPro" id="IPR051159">
    <property type="entry name" value="Hexapeptide_acetyltransf"/>
</dbReference>
<accession>A0ABP1QH44</accession>
<dbReference type="Gene3D" id="2.160.10.10">
    <property type="entry name" value="Hexapeptide repeat proteins"/>
    <property type="match status" value="1"/>
</dbReference>
<name>A0ABP1QH44_9HEXA</name>
<dbReference type="PANTHER" id="PTHR23416">
    <property type="entry name" value="SIALIC ACID SYNTHASE-RELATED"/>
    <property type="match status" value="1"/>
</dbReference>
<dbReference type="InterPro" id="IPR024688">
    <property type="entry name" value="Mac_dom"/>
</dbReference>
<evidence type="ECO:0000256" key="2">
    <source>
        <dbReference type="ARBA" id="ARBA00022679"/>
    </source>
</evidence>
<reference evidence="4 5" key="1">
    <citation type="submission" date="2024-08" db="EMBL/GenBank/DDBJ databases">
        <authorList>
            <person name="Cucini C."/>
            <person name="Frati F."/>
        </authorList>
    </citation>
    <scope>NUCLEOTIDE SEQUENCE [LARGE SCALE GENOMIC DNA]</scope>
</reference>